<feature type="transmembrane region" description="Helical" evidence="7">
    <location>
        <begin position="12"/>
        <end position="33"/>
    </location>
</feature>
<dbReference type="Proteomes" id="UP000619376">
    <property type="component" value="Unassembled WGS sequence"/>
</dbReference>
<feature type="transmembrane region" description="Helical" evidence="7">
    <location>
        <begin position="240"/>
        <end position="259"/>
    </location>
</feature>
<dbReference type="InterPro" id="IPR020846">
    <property type="entry name" value="MFS_dom"/>
</dbReference>
<gene>
    <name evidence="9" type="ORF">GCM10017781_18750</name>
    <name evidence="10" type="ORF">HNQ07_002091</name>
</gene>
<reference evidence="9" key="4">
    <citation type="submission" date="2024-05" db="EMBL/GenBank/DDBJ databases">
        <authorList>
            <person name="Sun Q."/>
            <person name="Zhou Y."/>
        </authorList>
    </citation>
    <scope>NUCLEOTIDE SEQUENCE</scope>
    <source>
        <strain evidence="9">CGMCC 1.18437</strain>
    </source>
</reference>
<reference evidence="12" key="2">
    <citation type="journal article" date="2019" name="Int. J. Syst. Evol. Microbiol.">
        <title>The Global Catalogue of Microorganisms (GCM) 10K type strain sequencing project: providing services to taxonomists for standard genome sequencing and annotation.</title>
        <authorList>
            <consortium name="The Broad Institute Genomics Platform"/>
            <consortium name="The Broad Institute Genome Sequencing Center for Infectious Disease"/>
            <person name="Wu L."/>
            <person name="Ma J."/>
        </authorList>
    </citation>
    <scope>NUCLEOTIDE SEQUENCE [LARGE SCALE GENOMIC DNA]</scope>
    <source>
        <strain evidence="12">CGMCC 1.18437</strain>
    </source>
</reference>
<dbReference type="PROSITE" id="PS50850">
    <property type="entry name" value="MFS"/>
    <property type="match status" value="1"/>
</dbReference>
<evidence type="ECO:0000256" key="3">
    <source>
        <dbReference type="ARBA" id="ARBA00022448"/>
    </source>
</evidence>
<comment type="caution">
    <text evidence="10">The sequence shown here is derived from an EMBL/GenBank/DDBJ whole genome shotgun (WGS) entry which is preliminary data.</text>
</comment>
<evidence type="ECO:0000256" key="6">
    <source>
        <dbReference type="ARBA" id="ARBA00023136"/>
    </source>
</evidence>
<protein>
    <submittedName>
        <fullName evidence="10">MFS family permease</fullName>
    </submittedName>
</protein>
<dbReference type="PANTHER" id="PTHR23514">
    <property type="entry name" value="BYPASS OF STOP CODON PROTEIN 6"/>
    <property type="match status" value="1"/>
</dbReference>
<dbReference type="PANTHER" id="PTHR23514:SF3">
    <property type="entry name" value="BYPASS OF STOP CODON PROTEIN 6"/>
    <property type="match status" value="1"/>
</dbReference>
<sequence length="350" mass="35305">MPFLRAELHLDYALAGLHATMFAAGAVAVGAAGERLTARVGRAGSVRLGALGTGLALALLAAAHSPVLSLLAAAVLGVGATVLVTTAQTLLADRDAAHQRTALVEAGIVSSVSGSAAGWLIGTLQQAGAGWRAALLLPVLAAVALSVWRPGTRPEVAAAPASGRPSQPLPRAFWRSWGLVFAIVTVEWGLSFWGAAYLTTRGLAPEAAARTFSAYLLALLAGRLLGGVVIRRVRASTPQVIGAALAVTAAGFTVFWLAPVSGWRAAGLIVTGLGVANLYPLGLSLALAAAPDAQDLASTRITLAVGVAILLAPLALGALADRLDLQVAYGLVPAALLGAALLLDRRPPPG</sequence>
<dbReference type="Gene3D" id="1.20.1250.20">
    <property type="entry name" value="MFS general substrate transporter like domains"/>
    <property type="match status" value="2"/>
</dbReference>
<feature type="domain" description="Major facilitator superfamily (MFS) profile" evidence="8">
    <location>
        <begin position="1"/>
        <end position="350"/>
    </location>
</feature>
<dbReference type="AlphaFoldDB" id="A0A7W8NRZ2"/>
<evidence type="ECO:0000313" key="10">
    <source>
        <dbReference type="EMBL" id="MBB5376627.1"/>
    </source>
</evidence>
<dbReference type="InterPro" id="IPR011701">
    <property type="entry name" value="MFS"/>
</dbReference>
<evidence type="ECO:0000313" key="11">
    <source>
        <dbReference type="Proteomes" id="UP000539473"/>
    </source>
</evidence>
<keyword evidence="6 7" id="KW-0472">Membrane</keyword>
<dbReference type="SUPFAM" id="SSF103473">
    <property type="entry name" value="MFS general substrate transporter"/>
    <property type="match status" value="1"/>
</dbReference>
<feature type="transmembrane region" description="Helical" evidence="7">
    <location>
        <begin position="326"/>
        <end position="343"/>
    </location>
</feature>
<dbReference type="GO" id="GO:0016020">
    <property type="term" value="C:membrane"/>
    <property type="evidence" value="ECO:0007669"/>
    <property type="project" value="TreeGrafter"/>
</dbReference>
<dbReference type="InterPro" id="IPR036259">
    <property type="entry name" value="MFS_trans_sf"/>
</dbReference>
<accession>A0A7W8NRZ2</accession>
<proteinExistence type="inferred from homology"/>
<keyword evidence="3" id="KW-0813">Transport</keyword>
<dbReference type="GO" id="GO:0022857">
    <property type="term" value="F:transmembrane transporter activity"/>
    <property type="evidence" value="ECO:0007669"/>
    <property type="project" value="InterPro"/>
</dbReference>
<feature type="transmembrane region" description="Helical" evidence="7">
    <location>
        <begin position="207"/>
        <end position="228"/>
    </location>
</feature>
<evidence type="ECO:0000256" key="4">
    <source>
        <dbReference type="ARBA" id="ARBA00022692"/>
    </source>
</evidence>
<feature type="transmembrane region" description="Helical" evidence="7">
    <location>
        <begin position="172"/>
        <end position="195"/>
    </location>
</feature>
<name>A0A7W8NRZ2_9DEIO</name>
<dbReference type="Pfam" id="PF07690">
    <property type="entry name" value="MFS_1"/>
    <property type="match status" value="1"/>
</dbReference>
<keyword evidence="12" id="KW-1185">Reference proteome</keyword>
<feature type="transmembrane region" description="Helical" evidence="7">
    <location>
        <begin position="45"/>
        <end position="64"/>
    </location>
</feature>
<dbReference type="Proteomes" id="UP000539473">
    <property type="component" value="Unassembled WGS sequence"/>
</dbReference>
<evidence type="ECO:0000256" key="7">
    <source>
        <dbReference type="SAM" id="Phobius"/>
    </source>
</evidence>
<feature type="transmembrane region" description="Helical" evidence="7">
    <location>
        <begin position="103"/>
        <end position="121"/>
    </location>
</feature>
<feature type="transmembrane region" description="Helical" evidence="7">
    <location>
        <begin position="301"/>
        <end position="320"/>
    </location>
</feature>
<organism evidence="10 11">
    <name type="scientific">Deinococcus metalli</name>
    <dbReference type="NCBI Taxonomy" id="1141878"/>
    <lineage>
        <taxon>Bacteria</taxon>
        <taxon>Thermotogati</taxon>
        <taxon>Deinococcota</taxon>
        <taxon>Deinococci</taxon>
        <taxon>Deinococcales</taxon>
        <taxon>Deinococcaceae</taxon>
        <taxon>Deinococcus</taxon>
    </lineage>
</organism>
<evidence type="ECO:0000313" key="9">
    <source>
        <dbReference type="EMBL" id="GHF42677.1"/>
    </source>
</evidence>
<evidence type="ECO:0000259" key="8">
    <source>
        <dbReference type="PROSITE" id="PS50850"/>
    </source>
</evidence>
<dbReference type="InterPro" id="IPR051788">
    <property type="entry name" value="MFS_Transporter"/>
</dbReference>
<comment type="similarity">
    <text evidence="2">Belongs to the major facilitator superfamily.</text>
</comment>
<comment type="subcellular location">
    <subcellularLocation>
        <location evidence="1">Endomembrane system</location>
        <topology evidence="1">Multi-pass membrane protein</topology>
    </subcellularLocation>
</comment>
<evidence type="ECO:0000256" key="5">
    <source>
        <dbReference type="ARBA" id="ARBA00022989"/>
    </source>
</evidence>
<feature type="transmembrane region" description="Helical" evidence="7">
    <location>
        <begin position="265"/>
        <end position="289"/>
    </location>
</feature>
<evidence type="ECO:0000256" key="1">
    <source>
        <dbReference type="ARBA" id="ARBA00004127"/>
    </source>
</evidence>
<reference evidence="9" key="1">
    <citation type="journal article" date="2014" name="Int. J. Syst. Evol. Microbiol.">
        <title>Complete genome of a new Firmicutes species belonging to the dominant human colonic microbiota ('Ruminococcus bicirculans') reveals two chromosomes and a selective capacity to utilize plant glucans.</title>
        <authorList>
            <consortium name="NISC Comparative Sequencing Program"/>
            <person name="Wegmann U."/>
            <person name="Louis P."/>
            <person name="Goesmann A."/>
            <person name="Henrissat B."/>
            <person name="Duncan S.H."/>
            <person name="Flint H.J."/>
        </authorList>
    </citation>
    <scope>NUCLEOTIDE SEQUENCE</scope>
    <source>
        <strain evidence="9">CGMCC 1.18437</strain>
    </source>
</reference>
<dbReference type="GO" id="GO:0012505">
    <property type="term" value="C:endomembrane system"/>
    <property type="evidence" value="ECO:0007669"/>
    <property type="project" value="UniProtKB-SubCell"/>
</dbReference>
<keyword evidence="4 7" id="KW-0812">Transmembrane</keyword>
<evidence type="ECO:0000313" key="12">
    <source>
        <dbReference type="Proteomes" id="UP000619376"/>
    </source>
</evidence>
<dbReference type="EMBL" id="BNAJ01000004">
    <property type="protein sequence ID" value="GHF42677.1"/>
    <property type="molecule type" value="Genomic_DNA"/>
</dbReference>
<feature type="transmembrane region" description="Helical" evidence="7">
    <location>
        <begin position="133"/>
        <end position="151"/>
    </location>
</feature>
<keyword evidence="5 7" id="KW-1133">Transmembrane helix</keyword>
<feature type="transmembrane region" description="Helical" evidence="7">
    <location>
        <begin position="70"/>
        <end position="91"/>
    </location>
</feature>
<dbReference type="EMBL" id="JACHFK010000004">
    <property type="protein sequence ID" value="MBB5376627.1"/>
    <property type="molecule type" value="Genomic_DNA"/>
</dbReference>
<reference evidence="10 11" key="3">
    <citation type="submission" date="2020-08" db="EMBL/GenBank/DDBJ databases">
        <title>Genomic Encyclopedia of Type Strains, Phase IV (KMG-IV): sequencing the most valuable type-strain genomes for metagenomic binning, comparative biology and taxonomic classification.</title>
        <authorList>
            <person name="Goeker M."/>
        </authorList>
    </citation>
    <scope>NUCLEOTIDE SEQUENCE [LARGE SCALE GENOMIC DNA]</scope>
    <source>
        <strain evidence="10 11">DSM 27521</strain>
    </source>
</reference>
<evidence type="ECO:0000256" key="2">
    <source>
        <dbReference type="ARBA" id="ARBA00008335"/>
    </source>
</evidence>